<reference evidence="2" key="1">
    <citation type="journal article" date="2020" name="Stud. Mycol.">
        <title>101 Dothideomycetes genomes: a test case for predicting lifestyles and emergence of pathogens.</title>
        <authorList>
            <person name="Haridas S."/>
            <person name="Albert R."/>
            <person name="Binder M."/>
            <person name="Bloem J."/>
            <person name="Labutti K."/>
            <person name="Salamov A."/>
            <person name="Andreopoulos B."/>
            <person name="Baker S."/>
            <person name="Barry K."/>
            <person name="Bills G."/>
            <person name="Bluhm B."/>
            <person name="Cannon C."/>
            <person name="Castanera R."/>
            <person name="Culley D."/>
            <person name="Daum C."/>
            <person name="Ezra D."/>
            <person name="Gonzalez J."/>
            <person name="Henrissat B."/>
            <person name="Kuo A."/>
            <person name="Liang C."/>
            <person name="Lipzen A."/>
            <person name="Lutzoni F."/>
            <person name="Magnuson J."/>
            <person name="Mondo S."/>
            <person name="Nolan M."/>
            <person name="Ohm R."/>
            <person name="Pangilinan J."/>
            <person name="Park H.-J."/>
            <person name="Ramirez L."/>
            <person name="Alfaro M."/>
            <person name="Sun H."/>
            <person name="Tritt A."/>
            <person name="Yoshinaga Y."/>
            <person name="Zwiers L.-H."/>
            <person name="Turgeon B."/>
            <person name="Goodwin S."/>
            <person name="Spatafora J."/>
            <person name="Crous P."/>
            <person name="Grigoriev I."/>
        </authorList>
    </citation>
    <scope>NUCLEOTIDE SEQUENCE</scope>
    <source>
        <strain evidence="2">CBS 207.26</strain>
    </source>
</reference>
<keyword evidence="3" id="KW-1185">Reference proteome</keyword>
<feature type="compositionally biased region" description="Acidic residues" evidence="1">
    <location>
        <begin position="88"/>
        <end position="97"/>
    </location>
</feature>
<feature type="region of interest" description="Disordered" evidence="1">
    <location>
        <begin position="1"/>
        <end position="111"/>
    </location>
</feature>
<dbReference type="EMBL" id="ML994628">
    <property type="protein sequence ID" value="KAF2187054.1"/>
    <property type="molecule type" value="Genomic_DNA"/>
</dbReference>
<organism evidence="2 3">
    <name type="scientific">Zopfia rhizophila CBS 207.26</name>
    <dbReference type="NCBI Taxonomy" id="1314779"/>
    <lineage>
        <taxon>Eukaryota</taxon>
        <taxon>Fungi</taxon>
        <taxon>Dikarya</taxon>
        <taxon>Ascomycota</taxon>
        <taxon>Pezizomycotina</taxon>
        <taxon>Dothideomycetes</taxon>
        <taxon>Dothideomycetes incertae sedis</taxon>
        <taxon>Zopfiaceae</taxon>
        <taxon>Zopfia</taxon>
    </lineage>
</organism>
<dbReference type="Proteomes" id="UP000800200">
    <property type="component" value="Unassembled WGS sequence"/>
</dbReference>
<evidence type="ECO:0000313" key="2">
    <source>
        <dbReference type="EMBL" id="KAF2187054.1"/>
    </source>
</evidence>
<proteinExistence type="predicted"/>
<accession>A0A6A6E5G0</accession>
<feature type="compositionally biased region" description="Basic and acidic residues" evidence="1">
    <location>
        <begin position="70"/>
        <end position="87"/>
    </location>
</feature>
<protein>
    <submittedName>
        <fullName evidence="2">Uncharacterized protein</fullName>
    </submittedName>
</protein>
<gene>
    <name evidence="2" type="ORF">K469DRAFT_122463</name>
</gene>
<feature type="compositionally biased region" description="Basic residues" evidence="1">
    <location>
        <begin position="1"/>
        <end position="10"/>
    </location>
</feature>
<evidence type="ECO:0000313" key="3">
    <source>
        <dbReference type="Proteomes" id="UP000800200"/>
    </source>
</evidence>
<sequence length="138" mass="15045">MARSTTKRKVSNAGDPPPAKRNPPRLNRGQKPSKLQQDPPRAVTKRALRKIGSGVAKAGSKAKGKAAKAVRFEEVHQLDENEQPDKDEQPDEDEQLEETLPRASTQRRSPVLSPLPILLSLLLPSSSPPLRSLPPVAV</sequence>
<name>A0A6A6E5G0_9PEZI</name>
<evidence type="ECO:0000256" key="1">
    <source>
        <dbReference type="SAM" id="MobiDB-lite"/>
    </source>
</evidence>
<dbReference type="AlphaFoldDB" id="A0A6A6E5G0"/>